<reference evidence="2" key="1">
    <citation type="submission" date="2020-06" db="EMBL/GenBank/DDBJ databases">
        <title>Paenibacillus sp. nov., isolated from soil.</title>
        <authorList>
            <person name="Seo Y.L."/>
        </authorList>
    </citation>
    <scope>NUCLEOTIDE SEQUENCE [LARGE SCALE GENOMIC DNA]</scope>
    <source>
        <strain evidence="2">JW14</strain>
    </source>
</reference>
<feature type="transmembrane region" description="Helical" evidence="1">
    <location>
        <begin position="186"/>
        <end position="204"/>
    </location>
</feature>
<evidence type="ECO:0000313" key="3">
    <source>
        <dbReference type="Proteomes" id="UP000564806"/>
    </source>
</evidence>
<keyword evidence="1" id="KW-0472">Membrane</keyword>
<dbReference type="EMBL" id="JABWCS010000220">
    <property type="protein sequence ID" value="NUU63931.1"/>
    <property type="molecule type" value="Genomic_DNA"/>
</dbReference>
<feature type="transmembrane region" description="Helical" evidence="1">
    <location>
        <begin position="93"/>
        <end position="116"/>
    </location>
</feature>
<feature type="transmembrane region" description="Helical" evidence="1">
    <location>
        <begin position="157"/>
        <end position="179"/>
    </location>
</feature>
<dbReference type="AlphaFoldDB" id="A0A850F1K6"/>
<name>A0A850F1K6_9BACL</name>
<proteinExistence type="predicted"/>
<feature type="transmembrane region" description="Helical" evidence="1">
    <location>
        <begin position="53"/>
        <end position="73"/>
    </location>
</feature>
<keyword evidence="1" id="KW-1133">Transmembrane helix</keyword>
<sequence>MLNLIRADLFKLMKSQAVKVLIAISAASAMISAVMAYLIPLGKIDTRMTGIEFMFSDMNMTCILGAVIAGMIICGDFENKTIHNAISSGSRRYAIIISKAVALAVALMLLLLPYAIVTAAGLGTGDKFDVGSVGIGFLHVLTAESGNVMEIAEIGKLAAIMLTLIIVYIAQLSLCVPLAFFLKKPVFVVAIYYGFSILCAQLAGGSESSSVLSRIFSLTPYGNKHALMALETTAGDMARTIGISVIFIAFMLAVTFTAFRKSEIK</sequence>
<accession>A0A850F1K6</accession>
<keyword evidence="1" id="KW-0812">Transmembrane</keyword>
<feature type="transmembrane region" description="Helical" evidence="1">
    <location>
        <begin position="237"/>
        <end position="259"/>
    </location>
</feature>
<comment type="caution">
    <text evidence="2">The sequence shown here is derived from an EMBL/GenBank/DDBJ whole genome shotgun (WGS) entry which is preliminary data.</text>
</comment>
<gene>
    <name evidence="2" type="ORF">HPT30_26600</name>
</gene>
<protein>
    <submittedName>
        <fullName evidence="2">ABC transporter permease</fullName>
    </submittedName>
</protein>
<dbReference type="RefSeq" id="WP_175374291.1">
    <property type="nucleotide sequence ID" value="NZ_JABWCS010000220.1"/>
</dbReference>
<feature type="transmembrane region" description="Helical" evidence="1">
    <location>
        <begin position="20"/>
        <end position="41"/>
    </location>
</feature>
<evidence type="ECO:0000313" key="2">
    <source>
        <dbReference type="EMBL" id="NUU63931.1"/>
    </source>
</evidence>
<organism evidence="2 3">
    <name type="scientific">Paenibacillus agri</name>
    <dbReference type="NCBI Taxonomy" id="2744309"/>
    <lineage>
        <taxon>Bacteria</taxon>
        <taxon>Bacillati</taxon>
        <taxon>Bacillota</taxon>
        <taxon>Bacilli</taxon>
        <taxon>Bacillales</taxon>
        <taxon>Paenibacillaceae</taxon>
        <taxon>Paenibacillus</taxon>
    </lineage>
</organism>
<keyword evidence="3" id="KW-1185">Reference proteome</keyword>
<dbReference type="Proteomes" id="UP000564806">
    <property type="component" value="Unassembled WGS sequence"/>
</dbReference>
<evidence type="ECO:0000256" key="1">
    <source>
        <dbReference type="SAM" id="Phobius"/>
    </source>
</evidence>